<keyword evidence="9" id="KW-0449">Lipoprotein</keyword>
<keyword evidence="12" id="KW-1185">Reference proteome</keyword>
<reference evidence="11" key="1">
    <citation type="journal article" date="2014" name="Int. J. Syst. Evol. Microbiol.">
        <title>Complete genome sequence of Corynebacterium casei LMG S-19264T (=DSM 44701T), isolated from a smear-ripened cheese.</title>
        <authorList>
            <consortium name="US DOE Joint Genome Institute (JGI-PGF)"/>
            <person name="Walter F."/>
            <person name="Albersmeier A."/>
            <person name="Kalinowski J."/>
            <person name="Ruckert C."/>
        </authorList>
    </citation>
    <scope>NUCLEOTIDE SEQUENCE</scope>
    <source>
        <strain evidence="11">KCTC 32182</strain>
    </source>
</reference>
<dbReference type="GO" id="GO:0003774">
    <property type="term" value="F:cytoskeletal motor activity"/>
    <property type="evidence" value="ECO:0007669"/>
    <property type="project" value="InterPro"/>
</dbReference>
<dbReference type="PRINTS" id="PR01008">
    <property type="entry name" value="FLGLRINGFLGH"/>
</dbReference>
<keyword evidence="11" id="KW-0966">Cell projection</keyword>
<feature type="chain" id="PRO_5037801221" description="Flagellar L-ring protein" evidence="10">
    <location>
        <begin position="18"/>
        <end position="228"/>
    </location>
</feature>
<proteinExistence type="inferred from homology"/>
<reference evidence="11" key="2">
    <citation type="submission" date="2020-09" db="EMBL/GenBank/DDBJ databases">
        <authorList>
            <person name="Sun Q."/>
            <person name="Kim S."/>
        </authorList>
    </citation>
    <scope>NUCLEOTIDE SEQUENCE</scope>
    <source>
        <strain evidence="11">KCTC 32182</strain>
    </source>
</reference>
<gene>
    <name evidence="9 11" type="primary">flgH</name>
    <name evidence="11" type="ORF">GCM10011289_06470</name>
</gene>
<dbReference type="Pfam" id="PF02107">
    <property type="entry name" value="FlgH"/>
    <property type="match status" value="1"/>
</dbReference>
<evidence type="ECO:0000256" key="6">
    <source>
        <dbReference type="ARBA" id="ARBA00023136"/>
    </source>
</evidence>
<dbReference type="RefSeq" id="WP_229804475.1">
    <property type="nucleotide sequence ID" value="NZ_BMYX01000002.1"/>
</dbReference>
<comment type="subunit">
    <text evidence="4 9">The basal body constitutes a major portion of the flagellar organelle and consists of four rings (L,P,S, and M) mounted on a central rod.</text>
</comment>
<feature type="signal peptide" evidence="10">
    <location>
        <begin position="1"/>
        <end position="17"/>
    </location>
</feature>
<organism evidence="11 12">
    <name type="scientific">Paludibacterium paludis</name>
    <dbReference type="NCBI Taxonomy" id="1225769"/>
    <lineage>
        <taxon>Bacteria</taxon>
        <taxon>Pseudomonadati</taxon>
        <taxon>Pseudomonadota</taxon>
        <taxon>Betaproteobacteria</taxon>
        <taxon>Neisseriales</taxon>
        <taxon>Chromobacteriaceae</taxon>
        <taxon>Paludibacterium</taxon>
    </lineage>
</organism>
<dbReference type="HAMAP" id="MF_00415">
    <property type="entry name" value="FlgH"/>
    <property type="match status" value="1"/>
</dbReference>
<dbReference type="AlphaFoldDB" id="A0A918U7Q8"/>
<comment type="subcellular location">
    <subcellularLocation>
        <location evidence="9">Cell outer membrane</location>
        <topology evidence="9">Lipid-anchor</topology>
    </subcellularLocation>
    <subcellularLocation>
        <location evidence="9">Bacterial flagellum basal body</location>
    </subcellularLocation>
    <subcellularLocation>
        <location evidence="2">Membrane</location>
    </subcellularLocation>
</comment>
<keyword evidence="8 9" id="KW-0998">Cell outer membrane</keyword>
<evidence type="ECO:0000256" key="7">
    <source>
        <dbReference type="ARBA" id="ARBA00023143"/>
    </source>
</evidence>
<keyword evidence="7 9" id="KW-0975">Bacterial flagellum</keyword>
<comment type="function">
    <text evidence="1 9">Assembles around the rod to form the L-ring and probably protects the motor/basal body from shearing forces during rotation.</text>
</comment>
<keyword evidence="5 9" id="KW-0732">Signal</keyword>
<comment type="caution">
    <text evidence="11">The sequence shown here is derived from an EMBL/GenBank/DDBJ whole genome shotgun (WGS) entry which is preliminary data.</text>
</comment>
<keyword evidence="6 9" id="KW-0472">Membrane</keyword>
<dbReference type="PANTHER" id="PTHR34933:SF3">
    <property type="entry name" value="FLAGELLAR L-RING PROTEIN"/>
    <property type="match status" value="1"/>
</dbReference>
<evidence type="ECO:0000256" key="3">
    <source>
        <dbReference type="ARBA" id="ARBA00006929"/>
    </source>
</evidence>
<dbReference type="Proteomes" id="UP000645257">
    <property type="component" value="Unassembled WGS sequence"/>
</dbReference>
<comment type="similarity">
    <text evidence="3 9">Belongs to the FlgH family.</text>
</comment>
<evidence type="ECO:0000256" key="9">
    <source>
        <dbReference type="HAMAP-Rule" id="MF_00415"/>
    </source>
</evidence>
<protein>
    <recommendedName>
        <fullName evidence="9">Flagellar L-ring protein</fullName>
    </recommendedName>
    <alternativeName>
        <fullName evidence="9">Basal body L-ring protein</fullName>
    </alternativeName>
</protein>
<evidence type="ECO:0000256" key="1">
    <source>
        <dbReference type="ARBA" id="ARBA00002591"/>
    </source>
</evidence>
<dbReference type="PROSITE" id="PS51257">
    <property type="entry name" value="PROKAR_LIPOPROTEIN"/>
    <property type="match status" value="1"/>
</dbReference>
<dbReference type="GO" id="GO:0009279">
    <property type="term" value="C:cell outer membrane"/>
    <property type="evidence" value="ECO:0007669"/>
    <property type="project" value="UniProtKB-SubCell"/>
</dbReference>
<keyword evidence="11" id="KW-0282">Flagellum</keyword>
<keyword evidence="11" id="KW-0969">Cilium</keyword>
<evidence type="ECO:0000256" key="2">
    <source>
        <dbReference type="ARBA" id="ARBA00004370"/>
    </source>
</evidence>
<evidence type="ECO:0000256" key="5">
    <source>
        <dbReference type="ARBA" id="ARBA00022729"/>
    </source>
</evidence>
<evidence type="ECO:0000313" key="11">
    <source>
        <dbReference type="EMBL" id="GGY06646.1"/>
    </source>
</evidence>
<evidence type="ECO:0000256" key="10">
    <source>
        <dbReference type="SAM" id="SignalP"/>
    </source>
</evidence>
<evidence type="ECO:0000256" key="8">
    <source>
        <dbReference type="ARBA" id="ARBA00023237"/>
    </source>
</evidence>
<evidence type="ECO:0000313" key="12">
    <source>
        <dbReference type="Proteomes" id="UP000645257"/>
    </source>
</evidence>
<dbReference type="EMBL" id="BMYX01000002">
    <property type="protein sequence ID" value="GGY06646.1"/>
    <property type="molecule type" value="Genomic_DNA"/>
</dbReference>
<dbReference type="InterPro" id="IPR000527">
    <property type="entry name" value="Flag_Lring"/>
</dbReference>
<evidence type="ECO:0000256" key="4">
    <source>
        <dbReference type="ARBA" id="ARBA00011439"/>
    </source>
</evidence>
<name>A0A918U7Q8_9NEIS</name>
<dbReference type="PANTHER" id="PTHR34933">
    <property type="entry name" value="FLAGELLAR L-RING PROTEIN"/>
    <property type="match status" value="1"/>
</dbReference>
<sequence>MLNRTGMAACAAALALAGCVIQEPPIVKGPLTARPQPQAQPPGNGGSIFQVASYRPLFEDRMPNQVGDTLTITIQEKSSTSASEQVNESRKTAISESISAGVQLPFIPGYLEKALGGTSLTGNGAASLAGSGTNQVSTTFVSSISVTVIEVLANGNLVVSGEKMVRINGDTESIRLSGVVNPRDIAADRSVSSLKVADARIEQQTKGNNRLYNEPGWLSKIFLSILPF</sequence>
<dbReference type="GO" id="GO:0009427">
    <property type="term" value="C:bacterial-type flagellum basal body, distal rod, L ring"/>
    <property type="evidence" value="ECO:0007669"/>
    <property type="project" value="InterPro"/>
</dbReference>
<accession>A0A918U7Q8</accession>
<dbReference type="GO" id="GO:0071973">
    <property type="term" value="P:bacterial-type flagellum-dependent cell motility"/>
    <property type="evidence" value="ECO:0007669"/>
    <property type="project" value="InterPro"/>
</dbReference>